<dbReference type="Gene3D" id="1.20.120.220">
    <property type="entry name" value="ATP synthase, F0 complex, subunit A"/>
    <property type="match status" value="1"/>
</dbReference>
<dbReference type="Pfam" id="PF00119">
    <property type="entry name" value="ATP-synt_A"/>
    <property type="match status" value="1"/>
</dbReference>
<comment type="similarity">
    <text evidence="2">Belongs to the ATPase A chain family.</text>
</comment>
<evidence type="ECO:0000256" key="5">
    <source>
        <dbReference type="ARBA" id="ARBA00022692"/>
    </source>
</evidence>
<dbReference type="GO" id="GO:0046933">
    <property type="term" value="F:proton-transporting ATP synthase activity, rotational mechanism"/>
    <property type="evidence" value="ECO:0007669"/>
    <property type="project" value="TreeGrafter"/>
</dbReference>
<dbReference type="PRINTS" id="PR00123">
    <property type="entry name" value="ATPASEA"/>
</dbReference>
<accession>A0A343W6H4</accession>
<dbReference type="InterPro" id="IPR023011">
    <property type="entry name" value="ATP_synth_F0_asu_AS"/>
</dbReference>
<dbReference type="AlphaFoldDB" id="A0A343W6H4"/>
<organism evidence="13">
    <name type="scientific">Iphione sp. YZ-2018</name>
    <dbReference type="NCBI Taxonomy" id="2153332"/>
    <lineage>
        <taxon>Eukaryota</taxon>
        <taxon>Metazoa</taxon>
        <taxon>Spiralia</taxon>
        <taxon>Lophotrochozoa</taxon>
        <taxon>Annelida</taxon>
        <taxon>Polychaeta</taxon>
        <taxon>Errantia</taxon>
        <taxon>Phyllodocida</taxon>
        <taxon>Iphionidae</taxon>
        <taxon>Iphione</taxon>
    </lineage>
</organism>
<dbReference type="PANTHER" id="PTHR11410:SF0">
    <property type="entry name" value="ATP SYNTHASE SUBUNIT A"/>
    <property type="match status" value="1"/>
</dbReference>
<dbReference type="NCBIfam" id="TIGR01131">
    <property type="entry name" value="ATP_synt_6_or_A"/>
    <property type="match status" value="1"/>
</dbReference>
<sequence length="235" mass="25931">MMTDIFSSFDPATSSLHTSASPIMFWALSSMSLTILSSSLWLTPNRLNWLLSFPLSIMSSQIKQTFSVKIKGFPYIITSLFITLIMLNLMGLIPYIFSSTSHLILTLSFGLPCWLSLIISGATANPKPFIAHLLPSGAPQWLAPPLIIIETISTLVRFFTLSVRLMANMSAGHILLGLMGIYATSALFSSMTSTVTLLTIQSFYTIFEVAICFIQAYIFCLLLSLYSDDHPSSNM</sequence>
<evidence type="ECO:0000256" key="11">
    <source>
        <dbReference type="RuleBase" id="RU004450"/>
    </source>
</evidence>
<keyword evidence="5 12" id="KW-0812">Transmembrane</keyword>
<dbReference type="PANTHER" id="PTHR11410">
    <property type="entry name" value="ATP SYNTHASE SUBUNIT A"/>
    <property type="match status" value="1"/>
</dbReference>
<protein>
    <recommendedName>
        <fullName evidence="11">ATP synthase subunit a</fullName>
    </recommendedName>
</protein>
<comment type="subcellular location">
    <subcellularLocation>
        <location evidence="1">Membrane</location>
        <topology evidence="1">Multi-pass membrane protein</topology>
    </subcellularLocation>
    <subcellularLocation>
        <location evidence="11">Mitochondrion inner membrane</location>
        <topology evidence="11">Multi-pass membrane protein</topology>
    </subcellularLocation>
</comment>
<evidence type="ECO:0000256" key="8">
    <source>
        <dbReference type="ARBA" id="ARBA00023065"/>
    </source>
</evidence>
<feature type="transmembrane region" description="Helical" evidence="12">
    <location>
        <begin position="103"/>
        <end position="122"/>
    </location>
</feature>
<dbReference type="InterPro" id="IPR000568">
    <property type="entry name" value="ATP_synth_F0_asu"/>
</dbReference>
<keyword evidence="13" id="KW-0496">Mitochondrion</keyword>
<evidence type="ECO:0000256" key="9">
    <source>
        <dbReference type="ARBA" id="ARBA00023136"/>
    </source>
</evidence>
<dbReference type="InterPro" id="IPR035908">
    <property type="entry name" value="F0_ATP_A_sf"/>
</dbReference>
<evidence type="ECO:0000256" key="3">
    <source>
        <dbReference type="ARBA" id="ARBA00022448"/>
    </source>
</evidence>
<dbReference type="InterPro" id="IPR045083">
    <property type="entry name" value="ATP_synth_F0_asu_bact/mt"/>
</dbReference>
<name>A0A343W6H4_9ANNE</name>
<evidence type="ECO:0000256" key="12">
    <source>
        <dbReference type="SAM" id="Phobius"/>
    </source>
</evidence>
<feature type="transmembrane region" description="Helical" evidence="12">
    <location>
        <begin position="142"/>
        <end position="159"/>
    </location>
</feature>
<keyword evidence="8" id="KW-0406">Ion transport</keyword>
<evidence type="ECO:0000313" key="13">
    <source>
        <dbReference type="EMBL" id="AVW86196.1"/>
    </source>
</evidence>
<reference evidence="13" key="1">
    <citation type="journal article" date="2018" name="Mol. Phylogenet. Evol.">
        <title>Phylogeny, evolution and mitochondrial gene order rearrangement in scale worms (Aphroditiformia, Annelida).</title>
        <authorList>
            <person name="Zhang Y."/>
            <person name="Sun J."/>
            <person name="Rouse G.W."/>
            <person name="Wiklund H."/>
            <person name="Pleijel F."/>
            <person name="Watanabe H.K."/>
            <person name="Chen C."/>
            <person name="Qian P.-Y."/>
            <person name="Qiu J.-W."/>
        </authorList>
    </citation>
    <scope>NUCLEOTIDE SEQUENCE</scope>
</reference>
<keyword evidence="7 12" id="KW-1133">Transmembrane helix</keyword>
<dbReference type="SUPFAM" id="SSF81336">
    <property type="entry name" value="F1F0 ATP synthase subunit A"/>
    <property type="match status" value="1"/>
</dbReference>
<proteinExistence type="inferred from homology"/>
<keyword evidence="4" id="KW-0138">CF(0)</keyword>
<dbReference type="EMBL" id="KY753835">
    <property type="protein sequence ID" value="AVW86196.1"/>
    <property type="molecule type" value="Genomic_DNA"/>
</dbReference>
<feature type="transmembrane region" description="Helical" evidence="12">
    <location>
        <begin position="23"/>
        <end position="42"/>
    </location>
</feature>
<geneLocation type="mitochondrion" evidence="13"/>
<dbReference type="GO" id="GO:0045259">
    <property type="term" value="C:proton-transporting ATP synthase complex"/>
    <property type="evidence" value="ECO:0007669"/>
    <property type="project" value="UniProtKB-KW"/>
</dbReference>
<dbReference type="GO" id="GO:0005743">
    <property type="term" value="C:mitochondrial inner membrane"/>
    <property type="evidence" value="ECO:0007669"/>
    <property type="project" value="UniProtKB-SubCell"/>
</dbReference>
<dbReference type="CDD" id="cd00310">
    <property type="entry name" value="ATP-synt_Fo_a_6"/>
    <property type="match status" value="1"/>
</dbReference>
<dbReference type="PROSITE" id="PS00449">
    <property type="entry name" value="ATPASE_A"/>
    <property type="match status" value="1"/>
</dbReference>
<evidence type="ECO:0000256" key="2">
    <source>
        <dbReference type="ARBA" id="ARBA00006810"/>
    </source>
</evidence>
<evidence type="ECO:0000256" key="6">
    <source>
        <dbReference type="ARBA" id="ARBA00022781"/>
    </source>
</evidence>
<keyword evidence="9 12" id="KW-0472">Membrane</keyword>
<evidence type="ECO:0000256" key="4">
    <source>
        <dbReference type="ARBA" id="ARBA00022547"/>
    </source>
</evidence>
<keyword evidence="10" id="KW-0066">ATP synthesis</keyword>
<feature type="transmembrane region" description="Helical" evidence="12">
    <location>
        <begin position="72"/>
        <end position="96"/>
    </location>
</feature>
<keyword evidence="3" id="KW-0813">Transport</keyword>
<evidence type="ECO:0000256" key="1">
    <source>
        <dbReference type="ARBA" id="ARBA00004141"/>
    </source>
</evidence>
<keyword evidence="6" id="KW-0375">Hydrogen ion transport</keyword>
<evidence type="ECO:0000256" key="7">
    <source>
        <dbReference type="ARBA" id="ARBA00022989"/>
    </source>
</evidence>
<gene>
    <name evidence="13" type="primary">ATP6</name>
</gene>
<feature type="transmembrane region" description="Helical" evidence="12">
    <location>
        <begin position="203"/>
        <end position="226"/>
    </location>
</feature>
<evidence type="ECO:0000256" key="10">
    <source>
        <dbReference type="ARBA" id="ARBA00023310"/>
    </source>
</evidence>
<feature type="transmembrane region" description="Helical" evidence="12">
    <location>
        <begin position="171"/>
        <end position="191"/>
    </location>
</feature>